<dbReference type="InterPro" id="IPR002123">
    <property type="entry name" value="Plipid/glycerol_acylTrfase"/>
</dbReference>
<keyword evidence="1" id="KW-0812">Transmembrane</keyword>
<proteinExistence type="predicted"/>
<keyword evidence="3" id="KW-0808">Transferase</keyword>
<dbReference type="SMART" id="SM00563">
    <property type="entry name" value="PlsC"/>
    <property type="match status" value="1"/>
</dbReference>
<keyword evidence="1" id="KW-1133">Transmembrane helix</keyword>
<protein>
    <submittedName>
        <fullName evidence="3">Acyltransferase</fullName>
    </submittedName>
</protein>
<gene>
    <name evidence="3" type="ORF">LZG35_16310</name>
</gene>
<keyword evidence="4" id="KW-1185">Reference proteome</keyword>
<accession>A0A9Q3W8V7</accession>
<feature type="domain" description="Phospholipid/glycerol acyltransferase" evidence="2">
    <location>
        <begin position="87"/>
        <end position="229"/>
    </location>
</feature>
<dbReference type="GO" id="GO:0016746">
    <property type="term" value="F:acyltransferase activity"/>
    <property type="evidence" value="ECO:0007669"/>
    <property type="project" value="UniProtKB-KW"/>
</dbReference>
<dbReference type="Proteomes" id="UP001107961">
    <property type="component" value="Unassembled WGS sequence"/>
</dbReference>
<evidence type="ECO:0000313" key="3">
    <source>
        <dbReference type="EMBL" id="MCE7510203.1"/>
    </source>
</evidence>
<dbReference type="CDD" id="cd07990">
    <property type="entry name" value="LPLAT_LCLAT1-like"/>
    <property type="match status" value="1"/>
</dbReference>
<dbReference type="SUPFAM" id="SSF69593">
    <property type="entry name" value="Glycerol-3-phosphate (1)-acyltransferase"/>
    <property type="match status" value="1"/>
</dbReference>
<sequence>MTVYNKIRGILALTGIVLSTTVIIGPFYVLTLIKLILPWHAARVRLSRALVVVAETWMSINNVIIGISSGLRWEVEGLEGLRRDDWYLVTANHQSWADILVLQKVTNRRVPSLKFFLKQELIWVPLLGLAWWGLDFPFMKRYSKEQIARNPELRGKDMETTRRACEKYAHYPVSVMNFFEGTRFTQDKHDQQQSPYRHLLKPKAGGAAFTLSAMGGQLHTLLDVTIVYPPGTDRSLLAFLGGAMDKVQVIVRQRPIPDWANQGDYENDEEYRQRFQSWISDIWAEKDALIQSHLSA</sequence>
<name>A0A9Q3W8V7_9GAMM</name>
<feature type="transmembrane region" description="Helical" evidence="1">
    <location>
        <begin position="12"/>
        <end position="37"/>
    </location>
</feature>
<dbReference type="GeneID" id="94686883"/>
<dbReference type="KEGG" id="axe:P40_11175"/>
<evidence type="ECO:0000313" key="4">
    <source>
        <dbReference type="Proteomes" id="UP001107961"/>
    </source>
</evidence>
<evidence type="ECO:0000256" key="1">
    <source>
        <dbReference type="SAM" id="Phobius"/>
    </source>
</evidence>
<dbReference type="PANTHER" id="PTHR10983">
    <property type="entry name" value="1-ACYLGLYCEROL-3-PHOSPHATE ACYLTRANSFERASE-RELATED"/>
    <property type="match status" value="1"/>
</dbReference>
<dbReference type="PANTHER" id="PTHR10983:SF16">
    <property type="entry name" value="LYSOCARDIOLIPIN ACYLTRANSFERASE 1"/>
    <property type="match status" value="1"/>
</dbReference>
<dbReference type="RefSeq" id="WP_026949269.1">
    <property type="nucleotide sequence ID" value="NZ_CBDDTQ010000005.1"/>
</dbReference>
<comment type="caution">
    <text evidence="3">The sequence shown here is derived from an EMBL/GenBank/DDBJ whole genome shotgun (WGS) entry which is preliminary data.</text>
</comment>
<keyword evidence="3" id="KW-0012">Acyltransferase</keyword>
<keyword evidence="1" id="KW-0472">Membrane</keyword>
<evidence type="ECO:0000259" key="2">
    <source>
        <dbReference type="SMART" id="SM00563"/>
    </source>
</evidence>
<organism evidence="3 4">
    <name type="scientific">Alloalcanivorax xenomutans</name>
    <dbReference type="NCBI Taxonomy" id="1094342"/>
    <lineage>
        <taxon>Bacteria</taxon>
        <taxon>Pseudomonadati</taxon>
        <taxon>Pseudomonadota</taxon>
        <taxon>Gammaproteobacteria</taxon>
        <taxon>Oceanospirillales</taxon>
        <taxon>Alcanivoracaceae</taxon>
        <taxon>Alloalcanivorax</taxon>
    </lineage>
</organism>
<dbReference type="NCBIfam" id="NF010621">
    <property type="entry name" value="PRK14014.1"/>
    <property type="match status" value="1"/>
</dbReference>
<dbReference type="Pfam" id="PF01553">
    <property type="entry name" value="Acyltransferase"/>
    <property type="match status" value="1"/>
</dbReference>
<dbReference type="AlphaFoldDB" id="A0A9Q3W8V7"/>
<reference evidence="3" key="1">
    <citation type="submission" date="2022-01" db="EMBL/GenBank/DDBJ databases">
        <authorList>
            <person name="Karlyshev A.V."/>
            <person name="Jaspars M."/>
        </authorList>
    </citation>
    <scope>NUCLEOTIDE SEQUENCE</scope>
    <source>
        <strain evidence="3">AGSA3-2</strain>
    </source>
</reference>
<dbReference type="EMBL" id="JAJVKT010000021">
    <property type="protein sequence ID" value="MCE7510203.1"/>
    <property type="molecule type" value="Genomic_DNA"/>
</dbReference>